<dbReference type="Pfam" id="PF10994">
    <property type="entry name" value="DUF2817"/>
    <property type="match status" value="2"/>
</dbReference>
<dbReference type="AlphaFoldDB" id="A0A1I6Y218"/>
<dbReference type="EMBL" id="FPBD01000001">
    <property type="protein sequence ID" value="SFT44372.1"/>
    <property type="molecule type" value="Genomic_DNA"/>
</dbReference>
<dbReference type="RefSeq" id="WP_083416499.1">
    <property type="nucleotide sequence ID" value="NZ_FPBD01000001.1"/>
</dbReference>
<organism evidence="1 2">
    <name type="scientific">Pseudovibrio denitrificans</name>
    <dbReference type="NCBI Taxonomy" id="258256"/>
    <lineage>
        <taxon>Bacteria</taxon>
        <taxon>Pseudomonadati</taxon>
        <taxon>Pseudomonadota</taxon>
        <taxon>Alphaproteobacteria</taxon>
        <taxon>Hyphomicrobiales</taxon>
        <taxon>Stappiaceae</taxon>
        <taxon>Pseudovibrio</taxon>
    </lineage>
</organism>
<gene>
    <name evidence="1" type="ORF">SAMN05444141_101585</name>
</gene>
<protein>
    <recommendedName>
        <fullName evidence="3">Zinc carboxypeptidase</fullName>
    </recommendedName>
</protein>
<evidence type="ECO:0000313" key="1">
    <source>
        <dbReference type="EMBL" id="SFT44372.1"/>
    </source>
</evidence>
<proteinExistence type="predicted"/>
<dbReference type="Proteomes" id="UP000183371">
    <property type="component" value="Unassembled WGS sequence"/>
</dbReference>
<reference evidence="2" key="1">
    <citation type="submission" date="2016-10" db="EMBL/GenBank/DDBJ databases">
        <authorList>
            <person name="Varghese N."/>
            <person name="Submissions S."/>
        </authorList>
    </citation>
    <scope>NUCLEOTIDE SEQUENCE [LARGE SCALE GENOMIC DNA]</scope>
    <source>
        <strain evidence="2">DSM 17465</strain>
    </source>
</reference>
<accession>A0A1I6Y218</accession>
<evidence type="ECO:0008006" key="3">
    <source>
        <dbReference type="Google" id="ProtNLM"/>
    </source>
</evidence>
<keyword evidence="2" id="KW-1185">Reference proteome</keyword>
<sequence>MPANPIFSDDYFEAQERFINLSQRLGFEMEVIPHPTFKSEEGPVQMTVAVQGGQECEHVVFITSGVHGTELTAGSGIQLDLMQRYLDQVLPNTKVVWIHAVNPAGCAIFTRTDENNVDNNRNSISFDGKLPQNPDYQELHTAICAPDITGEPWAKANAEIKAYTDKNGAGALTQKVLKGQYTVPMGLFYGGVETSWSTTTLKQVISRYGQGAKRATIIDLHTGVGPSGFCEVMDLSSKPGEEAEWSLIGGFMCDTIDLLDLDEPPTKLILEFGTIPFEQVLDAHRRDNWLKRNRDTVAPGLAAEIRQELKDALFVDTPEWCDALLTQSRDVFEQYVLKVSAEV</sequence>
<dbReference type="Gene3D" id="3.40.630.10">
    <property type="entry name" value="Zn peptidases"/>
    <property type="match status" value="1"/>
</dbReference>
<name>A0A1I6Y218_9HYPH</name>
<evidence type="ECO:0000313" key="2">
    <source>
        <dbReference type="Proteomes" id="UP000183371"/>
    </source>
</evidence>
<dbReference type="InterPro" id="IPR021259">
    <property type="entry name" value="DUF2817"/>
</dbReference>
<dbReference type="SUPFAM" id="SSF53187">
    <property type="entry name" value="Zn-dependent exopeptidases"/>
    <property type="match status" value="1"/>
</dbReference>
<dbReference type="CDD" id="cd06233">
    <property type="entry name" value="M14-like"/>
    <property type="match status" value="1"/>
</dbReference>